<feature type="active site" evidence="9">
    <location>
        <position position="160"/>
    </location>
</feature>
<keyword evidence="5 9" id="KW-0229">DNA integration</keyword>
<dbReference type="Proteomes" id="UP001260872">
    <property type="component" value="Unassembled WGS sequence"/>
</dbReference>
<dbReference type="InterPro" id="IPR013762">
    <property type="entry name" value="Integrase-like_cat_sf"/>
</dbReference>
<evidence type="ECO:0000256" key="2">
    <source>
        <dbReference type="ARBA" id="ARBA00022490"/>
    </source>
</evidence>
<dbReference type="PANTHER" id="PTHR30349">
    <property type="entry name" value="PHAGE INTEGRASE-RELATED"/>
    <property type="match status" value="1"/>
</dbReference>
<dbReference type="InterPro" id="IPR044068">
    <property type="entry name" value="CB"/>
</dbReference>
<evidence type="ECO:0000256" key="3">
    <source>
        <dbReference type="ARBA" id="ARBA00022618"/>
    </source>
</evidence>
<keyword evidence="6 9" id="KW-0238">DNA-binding</keyword>
<dbReference type="Gene3D" id="1.10.443.10">
    <property type="entry name" value="Intergrase catalytic core"/>
    <property type="match status" value="1"/>
</dbReference>
<evidence type="ECO:0000259" key="10">
    <source>
        <dbReference type="PROSITE" id="PS51898"/>
    </source>
</evidence>
<comment type="similarity">
    <text evidence="9">Belongs to the 'phage' integrase family. XerC subfamily.</text>
</comment>
<evidence type="ECO:0000256" key="6">
    <source>
        <dbReference type="ARBA" id="ARBA00023125"/>
    </source>
</evidence>
<dbReference type="HAMAP" id="MF_01808">
    <property type="entry name" value="Recomb_XerC_XerD"/>
    <property type="match status" value="1"/>
</dbReference>
<feature type="active site" evidence="9">
    <location>
        <position position="255"/>
    </location>
</feature>
<evidence type="ECO:0000256" key="1">
    <source>
        <dbReference type="ARBA" id="ARBA00004496"/>
    </source>
</evidence>
<evidence type="ECO:0000259" key="11">
    <source>
        <dbReference type="PROSITE" id="PS51900"/>
    </source>
</evidence>
<comment type="caution">
    <text evidence="12">The sequence shown here is derived from an EMBL/GenBank/DDBJ whole genome shotgun (WGS) entry which is preliminary data.</text>
</comment>
<dbReference type="InterPro" id="IPR050090">
    <property type="entry name" value="Tyrosine_recombinase_XerCD"/>
</dbReference>
<dbReference type="InterPro" id="IPR010998">
    <property type="entry name" value="Integrase_recombinase_N"/>
</dbReference>
<accession>A0ABU1FSS4</accession>
<dbReference type="Pfam" id="PF02899">
    <property type="entry name" value="Phage_int_SAM_1"/>
    <property type="match status" value="1"/>
</dbReference>
<feature type="domain" description="Core-binding (CB)" evidence="11">
    <location>
        <begin position="4"/>
        <end position="85"/>
    </location>
</feature>
<comment type="function">
    <text evidence="9">Site-specific tyrosine recombinase, which acts by catalyzing the cutting and rejoining of the recombining DNA molecules. The XerC-XerD complex is essential to convert dimers of the bacterial chromosome into monomers to permit their segregation at cell division. It also contributes to the segregational stability of plasmids.</text>
</comment>
<dbReference type="CDD" id="cd00798">
    <property type="entry name" value="INT_XerDC_C"/>
    <property type="match status" value="1"/>
</dbReference>
<dbReference type="InterPro" id="IPR004107">
    <property type="entry name" value="Integrase_SAM-like_N"/>
</dbReference>
<comment type="subunit">
    <text evidence="9">Forms a cyclic heterotetrameric complex composed of two molecules of XerC and two molecules of XerD.</text>
</comment>
<dbReference type="RefSeq" id="WP_310537092.1">
    <property type="nucleotide sequence ID" value="NZ_BAAAOC010000023.1"/>
</dbReference>
<dbReference type="InterPro" id="IPR002104">
    <property type="entry name" value="Integrase_catalytic"/>
</dbReference>
<feature type="domain" description="Tyr recombinase" evidence="10">
    <location>
        <begin position="106"/>
        <end position="303"/>
    </location>
</feature>
<evidence type="ECO:0000313" key="12">
    <source>
        <dbReference type="EMBL" id="MDR5711711.1"/>
    </source>
</evidence>
<protein>
    <recommendedName>
        <fullName evidence="9">Tyrosine recombinase XerC</fullName>
    </recommendedName>
</protein>
<keyword evidence="7 9" id="KW-0233">DNA recombination</keyword>
<keyword evidence="3 9" id="KW-0132">Cell division</keyword>
<keyword evidence="13" id="KW-1185">Reference proteome</keyword>
<evidence type="ECO:0000256" key="5">
    <source>
        <dbReference type="ARBA" id="ARBA00022908"/>
    </source>
</evidence>
<evidence type="ECO:0000256" key="4">
    <source>
        <dbReference type="ARBA" id="ARBA00022829"/>
    </source>
</evidence>
<dbReference type="InterPro" id="IPR023009">
    <property type="entry name" value="Tyrosine_recombinase_XerC/XerD"/>
</dbReference>
<keyword evidence="4 9" id="KW-0159">Chromosome partition</keyword>
<organism evidence="12 13">
    <name type="scientific">Nesterenkonia flava</name>
    <dbReference type="NCBI Taxonomy" id="469799"/>
    <lineage>
        <taxon>Bacteria</taxon>
        <taxon>Bacillati</taxon>
        <taxon>Actinomycetota</taxon>
        <taxon>Actinomycetes</taxon>
        <taxon>Micrococcales</taxon>
        <taxon>Micrococcaceae</taxon>
        <taxon>Nesterenkonia</taxon>
    </lineage>
</organism>
<dbReference type="EMBL" id="JAVKGT010000012">
    <property type="protein sequence ID" value="MDR5711711.1"/>
    <property type="molecule type" value="Genomic_DNA"/>
</dbReference>
<dbReference type="Pfam" id="PF00589">
    <property type="entry name" value="Phage_integrase"/>
    <property type="match status" value="1"/>
</dbReference>
<feature type="active site" evidence="9">
    <location>
        <position position="281"/>
    </location>
</feature>
<dbReference type="InterPro" id="IPR011010">
    <property type="entry name" value="DNA_brk_join_enz"/>
</dbReference>
<evidence type="ECO:0000256" key="7">
    <source>
        <dbReference type="ARBA" id="ARBA00023172"/>
    </source>
</evidence>
<evidence type="ECO:0000313" key="13">
    <source>
        <dbReference type="Proteomes" id="UP001260872"/>
    </source>
</evidence>
<evidence type="ECO:0000256" key="9">
    <source>
        <dbReference type="HAMAP-Rule" id="MF_01808"/>
    </source>
</evidence>
<dbReference type="PROSITE" id="PS51900">
    <property type="entry name" value="CB"/>
    <property type="match status" value="1"/>
</dbReference>
<dbReference type="PROSITE" id="PS51898">
    <property type="entry name" value="TYR_RECOMBINASE"/>
    <property type="match status" value="1"/>
</dbReference>
<feature type="active site" evidence="9">
    <location>
        <position position="258"/>
    </location>
</feature>
<dbReference type="Gene3D" id="1.10.150.130">
    <property type="match status" value="1"/>
</dbReference>
<dbReference type="PANTHER" id="PTHR30349:SF77">
    <property type="entry name" value="TYROSINE RECOMBINASE XERC"/>
    <property type="match status" value="1"/>
</dbReference>
<comment type="subcellular location">
    <subcellularLocation>
        <location evidence="1 9">Cytoplasm</location>
    </subcellularLocation>
</comment>
<proteinExistence type="inferred from homology"/>
<reference evidence="13" key="1">
    <citation type="submission" date="2023-07" db="EMBL/GenBank/DDBJ databases">
        <title>Description of three actinobacteria isolated from air of manufacturing shop in a pharmaceutical factory.</title>
        <authorList>
            <person name="Zhang D.-F."/>
        </authorList>
    </citation>
    <scope>NUCLEOTIDE SEQUENCE [LARGE SCALE GENOMIC DNA]</scope>
    <source>
        <strain evidence="13">CCTCC AB 207010</strain>
    </source>
</reference>
<keyword evidence="8 9" id="KW-0131">Cell cycle</keyword>
<feature type="active site" evidence="9">
    <location>
        <position position="184"/>
    </location>
</feature>
<feature type="active site" description="O-(3'-phospho-DNA)-tyrosine intermediate" evidence="9">
    <location>
        <position position="290"/>
    </location>
</feature>
<sequence length="309" mass="34315">MSQPQQDPLIDEYSVYLRHERGLSEHTVRGYTSDLAQLATYHGPLRTMTLEGLRSWLSHLHAAGLSRSTLNRKTAAVRAFTSWAHRRGHLAEDPAVRLRTARRGAHLPETLQQQQMQDLTEQVHDRGSQYAQQKEKSPAKYAAALRDAAMLELLYATGMRVSELAALDLDSFEPERRMVKVLGKGSKERIIPFGKPAQEALQRWLAEGRPVLAGSSAGKAMFLGARGGRIDVRVVRRTVDEALQQLGTTAARGPHALRHTAATHMLDGGADLRTVQEMLGHSSLSTTQVYTHISVDRLKRAYAQAHPRA</sequence>
<gene>
    <name evidence="9" type="primary">xerC</name>
    <name evidence="12" type="ORF">RH857_06130</name>
</gene>
<name>A0ABU1FSS4_9MICC</name>
<evidence type="ECO:0000256" key="8">
    <source>
        <dbReference type="ARBA" id="ARBA00023306"/>
    </source>
</evidence>
<keyword evidence="2 9" id="KW-0963">Cytoplasm</keyword>
<dbReference type="SUPFAM" id="SSF56349">
    <property type="entry name" value="DNA breaking-rejoining enzymes"/>
    <property type="match status" value="1"/>
</dbReference>